<organism evidence="2">
    <name type="scientific">Strongyloides stercoralis</name>
    <name type="common">Threadworm</name>
    <dbReference type="NCBI Taxonomy" id="6248"/>
    <lineage>
        <taxon>Eukaryota</taxon>
        <taxon>Metazoa</taxon>
        <taxon>Ecdysozoa</taxon>
        <taxon>Nematoda</taxon>
        <taxon>Chromadorea</taxon>
        <taxon>Rhabditida</taxon>
        <taxon>Tylenchina</taxon>
        <taxon>Panagrolaimomorpha</taxon>
        <taxon>Strongyloidoidea</taxon>
        <taxon>Strongyloididae</taxon>
        <taxon>Strongyloides</taxon>
    </lineage>
</organism>
<reference evidence="2" key="1">
    <citation type="submission" date="2015-08" db="UniProtKB">
        <authorList>
            <consortium name="WormBaseParasite"/>
        </authorList>
    </citation>
    <scope>IDENTIFICATION</scope>
</reference>
<protein>
    <submittedName>
        <fullName evidence="2">DUF4780 domain-containing protein</fullName>
    </submittedName>
</protein>
<dbReference type="WBParaSite" id="TCONS_00012815.p1">
    <property type="protein sequence ID" value="TCONS_00012815.p1"/>
    <property type="gene ID" value="XLOC_008520"/>
</dbReference>
<evidence type="ECO:0000313" key="2">
    <source>
        <dbReference type="WBParaSite" id="SSTP_0000844600.1"/>
    </source>
</evidence>
<sequence>MDEEFILDYNDDLMLSTSSSSDDESTIETDMKHPTIPISNQNGLDDKLIKHKPIVYDIKPLAEKKEPQTKPDINDIPSKIKKFDPIQIEKQAILFIKAIKNRNKKKQKNKKRNMKRNVSASKNIFTTPDQRIITQSSLLTETTIVHNNPPKSATSMKRFNNNEPILGPILLPNESNIKHYDGIIFYFNDIIPSRTWEATIHNATGISITIPCRVGGYEIPAIKLFELMDQMENISSLRLEISKSSNVELVQVVKKIINLRISQKLTIIANYTWKHLTDIFPLHRELDISFVQFEETKTTRIIVPEKLPKSDIIY</sequence>
<keyword evidence="1" id="KW-1185">Reference proteome</keyword>
<dbReference type="AlphaFoldDB" id="A0A0K0EG38"/>
<accession>A0A0K0EG38</accession>
<name>A0A0K0EG38_STRER</name>
<evidence type="ECO:0000313" key="1">
    <source>
        <dbReference type="Proteomes" id="UP000035681"/>
    </source>
</evidence>
<dbReference type="Proteomes" id="UP000035681">
    <property type="component" value="Unplaced"/>
</dbReference>
<dbReference type="WBParaSite" id="SSTP_0000844600.1">
    <property type="protein sequence ID" value="SSTP_0000844600.1"/>
    <property type="gene ID" value="SSTP_0000844600"/>
</dbReference>
<proteinExistence type="predicted"/>